<dbReference type="GO" id="GO:0030246">
    <property type="term" value="F:carbohydrate binding"/>
    <property type="evidence" value="ECO:0007669"/>
    <property type="project" value="InterPro"/>
</dbReference>
<proteinExistence type="inferred from homology"/>
<organism evidence="11 12">
    <name type="scientific">Streptococcus pseudoporcinus</name>
    <dbReference type="NCBI Taxonomy" id="361101"/>
    <lineage>
        <taxon>Bacteria</taxon>
        <taxon>Bacillati</taxon>
        <taxon>Bacillota</taxon>
        <taxon>Bacilli</taxon>
        <taxon>Lactobacillales</taxon>
        <taxon>Streptococcaceae</taxon>
        <taxon>Streptococcus</taxon>
    </lineage>
</organism>
<evidence type="ECO:0000256" key="4">
    <source>
        <dbReference type="ARBA" id="ARBA00022837"/>
    </source>
</evidence>
<dbReference type="SUPFAM" id="SSF49452">
    <property type="entry name" value="Starch-binding domain-like"/>
    <property type="match status" value="1"/>
</dbReference>
<evidence type="ECO:0000256" key="5">
    <source>
        <dbReference type="ARBA" id="ARBA00023295"/>
    </source>
</evidence>
<dbReference type="InterPro" id="IPR011840">
    <property type="entry name" value="PulA_typeI"/>
</dbReference>
<keyword evidence="4" id="KW-0106">Calcium</keyword>
<dbReference type="Gene3D" id="2.60.40.10">
    <property type="entry name" value="Immunoglobulins"/>
    <property type="match status" value="1"/>
</dbReference>
<sequence>MKNAVTIHFHSREGSYFDFNLWKWRDGELGKDAFFTSFDSFGLVAQLDFEAPYFLNHVYVIVKKHYWHYKTKDYRIERAYGLPKTEVWLVDGDDTVYYSRRAAIASHYYKNREAHAFDMAVNSRAFDKKWGFSGWLGFSYSQEKTEFRLWAPTALAVEIVLFSSTAEHASVSAVYPMMRGEHEDRNNHSQNTHGLWFISLKGDLNYQAYMYRVHYRKRTFKDTRDPYTIATTAKGKRSIVIAPEHLRPEGFSVKQKEDAWWRLDSANQAVIYEMHVRDFSVSETSGVSVDNRGKFKGLFEGGTRNPYGDPSAFDYVKDLGVTHIQLQPLFDHHQTLLEDGSYAYNWGYDPENYNVPDASFTSNPDEPATRILELKEAIQAYHNAGISVIMDVVYNHTYSSRDSAFQLTVPDYYYRMNPDGSFQNGSGCGNETASEKEMFRKYMVDSILYWVTEYNIDGFRFDLMGLHDIETMNTIRQAINQIDSRILIYGEGWDMGTGLSPQQKAIKANAAKLPGIGFFNDDQRNAIKGAEVYGHLERGFVSGAPTEDVVAKAVLASDELVPYLSPDQIINYIEAHDNYNVNDLFWALNPDDDQATHRKRVQLATAMTLLMQGVCFMQIGQEFLRTKRIATSQDGSLSQEDLQRAMNSYNAPDAVNQVDWRQVTKESETVAFVKKLIQLKTKTKLFSYQTFSDIRQHVYLESSQRDSGFISLTVEDRKKYQVIFTAFSKRLQLKNQSAIIVTNDKRFQIETGFIDQLTALVLDITE</sequence>
<dbReference type="InterPro" id="IPR006047">
    <property type="entry name" value="GH13_cat_dom"/>
</dbReference>
<gene>
    <name evidence="11" type="primary">amyX</name>
    <name evidence="11" type="ORF">NCTC5386_01026</name>
</gene>
<dbReference type="InterPro" id="IPR005323">
    <property type="entry name" value="CBM41_pullulanase"/>
</dbReference>
<keyword evidence="2" id="KW-0732">Signal</keyword>
<evidence type="ECO:0000256" key="1">
    <source>
        <dbReference type="ARBA" id="ARBA00008061"/>
    </source>
</evidence>
<dbReference type="PANTHER" id="PTHR43002">
    <property type="entry name" value="GLYCOGEN DEBRANCHING ENZYME"/>
    <property type="match status" value="1"/>
</dbReference>
<dbReference type="NCBIfam" id="TIGR02104">
    <property type="entry name" value="pulA_typeI"/>
    <property type="match status" value="1"/>
</dbReference>
<comment type="catalytic activity">
    <reaction evidence="6">
        <text>Hydrolysis of (1-&gt;6)-alpha-D-glucosidic linkages in pullulan, amylopectin and glycogen, and in the alpha- and beta-limit dextrins of amylopectin and glycogen.</text>
        <dbReference type="EC" id="3.2.1.41"/>
    </reaction>
</comment>
<evidence type="ECO:0000259" key="10">
    <source>
        <dbReference type="SMART" id="SM00642"/>
    </source>
</evidence>
<dbReference type="GO" id="GO:0051060">
    <property type="term" value="F:pullulanase activity"/>
    <property type="evidence" value="ECO:0007669"/>
    <property type="project" value="UniProtKB-EC"/>
</dbReference>
<keyword evidence="3 11" id="KW-0378">Hydrolase</keyword>
<accession>A0A4U9XMF8</accession>
<dbReference type="CDD" id="cd02860">
    <property type="entry name" value="E_set_Pullulanase"/>
    <property type="match status" value="1"/>
</dbReference>
<name>A0A4U9XMF8_9STRE</name>
<dbReference type="EC" id="3.2.1.41" evidence="7"/>
<evidence type="ECO:0000256" key="9">
    <source>
        <dbReference type="ARBA" id="ARBA00031076"/>
    </source>
</evidence>
<dbReference type="InterPro" id="IPR004193">
    <property type="entry name" value="Glyco_hydro_13_N"/>
</dbReference>
<dbReference type="Gene3D" id="2.60.40.1110">
    <property type="match status" value="1"/>
</dbReference>
<dbReference type="InterPro" id="IPR013784">
    <property type="entry name" value="Carb-bd-like_fold"/>
</dbReference>
<dbReference type="InterPro" id="IPR013783">
    <property type="entry name" value="Ig-like_fold"/>
</dbReference>
<comment type="similarity">
    <text evidence="1">Belongs to the glycosyl hydrolase 13 family.</text>
</comment>
<feature type="domain" description="Glycosyl hydrolase family 13 catalytic" evidence="10">
    <location>
        <begin position="273"/>
        <end position="680"/>
    </location>
</feature>
<dbReference type="AlphaFoldDB" id="A0A4U9XMF8"/>
<dbReference type="CDD" id="cd10315">
    <property type="entry name" value="CBM41_pullulanase"/>
    <property type="match status" value="1"/>
</dbReference>
<dbReference type="Pfam" id="PF03714">
    <property type="entry name" value="PUD"/>
    <property type="match status" value="1"/>
</dbReference>
<dbReference type="SUPFAM" id="SSF51445">
    <property type="entry name" value="(Trans)glycosidases"/>
    <property type="match status" value="1"/>
</dbReference>
<dbReference type="Pfam" id="PF00128">
    <property type="entry name" value="Alpha-amylase"/>
    <property type="match status" value="1"/>
</dbReference>
<dbReference type="Gene3D" id="3.20.20.80">
    <property type="entry name" value="Glycosidases"/>
    <property type="match status" value="1"/>
</dbReference>
<evidence type="ECO:0000256" key="6">
    <source>
        <dbReference type="ARBA" id="ARBA00023965"/>
    </source>
</evidence>
<evidence type="ECO:0000256" key="8">
    <source>
        <dbReference type="ARBA" id="ARBA00029618"/>
    </source>
</evidence>
<evidence type="ECO:0000313" key="11">
    <source>
        <dbReference type="EMBL" id="VTS13551.1"/>
    </source>
</evidence>
<dbReference type="InterPro" id="IPR017853">
    <property type="entry name" value="GH"/>
</dbReference>
<dbReference type="EMBL" id="CABEHT010000001">
    <property type="protein sequence ID" value="VTS13551.1"/>
    <property type="molecule type" value="Genomic_DNA"/>
</dbReference>
<dbReference type="SMART" id="SM00642">
    <property type="entry name" value="Aamy"/>
    <property type="match status" value="1"/>
</dbReference>
<dbReference type="GO" id="GO:0005975">
    <property type="term" value="P:carbohydrate metabolic process"/>
    <property type="evidence" value="ECO:0007669"/>
    <property type="project" value="InterPro"/>
</dbReference>
<dbReference type="Pfam" id="PF02922">
    <property type="entry name" value="CBM_48"/>
    <property type="match status" value="1"/>
</dbReference>
<dbReference type="RefSeq" id="WP_143920762.1">
    <property type="nucleotide sequence ID" value="NZ_CABEHT010000001.1"/>
</dbReference>
<dbReference type="Proteomes" id="UP000394068">
    <property type="component" value="Unassembled WGS sequence"/>
</dbReference>
<evidence type="ECO:0000313" key="12">
    <source>
        <dbReference type="Proteomes" id="UP000394068"/>
    </source>
</evidence>
<reference evidence="11 12" key="1">
    <citation type="submission" date="2019-05" db="EMBL/GenBank/DDBJ databases">
        <authorList>
            <consortium name="Pathogen Informatics"/>
        </authorList>
    </citation>
    <scope>NUCLEOTIDE SEQUENCE [LARGE SCALE GENOMIC DNA]</scope>
    <source>
        <strain evidence="11 12">NCTC5386</strain>
    </source>
</reference>
<protein>
    <recommendedName>
        <fullName evidence="7">pullulanase</fullName>
        <ecNumber evidence="7">3.2.1.41</ecNumber>
    </recommendedName>
    <alternativeName>
        <fullName evidence="8">Alpha-dextrin endo-1,6-alpha-glucosidase</fullName>
    </alternativeName>
    <alternativeName>
        <fullName evidence="9">Pullulan 6-glucanohydrolase</fullName>
    </alternativeName>
</protein>
<evidence type="ECO:0000256" key="2">
    <source>
        <dbReference type="ARBA" id="ARBA00022729"/>
    </source>
</evidence>
<evidence type="ECO:0000256" key="3">
    <source>
        <dbReference type="ARBA" id="ARBA00022801"/>
    </source>
</evidence>
<dbReference type="CDD" id="cd11341">
    <property type="entry name" value="AmyAc_Pullulanase_LD-like"/>
    <property type="match status" value="1"/>
</dbReference>
<keyword evidence="5 11" id="KW-0326">Glycosidase</keyword>
<dbReference type="InterPro" id="IPR014756">
    <property type="entry name" value="Ig_E-set"/>
</dbReference>
<dbReference type="SUPFAM" id="SSF81296">
    <property type="entry name" value="E set domains"/>
    <property type="match status" value="1"/>
</dbReference>
<evidence type="ECO:0000256" key="7">
    <source>
        <dbReference type="ARBA" id="ARBA00024062"/>
    </source>
</evidence>